<feature type="transmembrane region" description="Helical" evidence="7">
    <location>
        <begin position="271"/>
        <end position="295"/>
    </location>
</feature>
<dbReference type="GO" id="GO:0012505">
    <property type="term" value="C:endomembrane system"/>
    <property type="evidence" value="ECO:0007669"/>
    <property type="project" value="UniProtKB-SubCell"/>
</dbReference>
<proteinExistence type="inferred from homology"/>
<dbReference type="GeneID" id="35001104"/>
<gene>
    <name evidence="8" type="ORF">SAMN05444271_1545</name>
</gene>
<feature type="transmembrane region" description="Helical" evidence="7">
    <location>
        <begin position="20"/>
        <end position="40"/>
    </location>
</feature>
<feature type="transmembrane region" description="Helical" evidence="7">
    <location>
        <begin position="349"/>
        <end position="369"/>
    </location>
</feature>
<feature type="transmembrane region" description="Helical" evidence="7">
    <location>
        <begin position="140"/>
        <end position="157"/>
    </location>
</feature>
<organism evidence="8 9">
    <name type="scientific">Halohasta litchfieldiae</name>
    <dbReference type="NCBI Taxonomy" id="1073996"/>
    <lineage>
        <taxon>Archaea</taxon>
        <taxon>Methanobacteriati</taxon>
        <taxon>Methanobacteriota</taxon>
        <taxon>Stenosarchaea group</taxon>
        <taxon>Halobacteria</taxon>
        <taxon>Halobacteriales</taxon>
        <taxon>Haloferacaceae</taxon>
        <taxon>Halohasta</taxon>
    </lineage>
</organism>
<feature type="transmembrane region" description="Helical" evidence="7">
    <location>
        <begin position="203"/>
        <end position="224"/>
    </location>
</feature>
<feature type="transmembrane region" description="Helical" evidence="7">
    <location>
        <begin position="110"/>
        <end position="128"/>
    </location>
</feature>
<keyword evidence="3" id="KW-0813">Transport</keyword>
<dbReference type="InterPro" id="IPR006043">
    <property type="entry name" value="NCS2"/>
</dbReference>
<name>A0A1H6YEP6_9EURY</name>
<dbReference type="GO" id="GO:0005345">
    <property type="term" value="F:purine nucleobase transmembrane transporter activity"/>
    <property type="evidence" value="ECO:0007669"/>
    <property type="project" value="TreeGrafter"/>
</dbReference>
<feature type="transmembrane region" description="Helical" evidence="7">
    <location>
        <begin position="177"/>
        <end position="196"/>
    </location>
</feature>
<dbReference type="KEGG" id="hae:halTADL_0280"/>
<dbReference type="AlphaFoldDB" id="A0A1H6YEP6"/>
<protein>
    <submittedName>
        <fullName evidence="8">Putative MFS transporter, AGZA family, xanthine/uracil permease</fullName>
    </submittedName>
</protein>
<evidence type="ECO:0000256" key="7">
    <source>
        <dbReference type="SAM" id="Phobius"/>
    </source>
</evidence>
<keyword evidence="5 7" id="KW-1133">Transmembrane helix</keyword>
<dbReference type="EMBL" id="FNYR01000054">
    <property type="protein sequence ID" value="SEJ35215.1"/>
    <property type="molecule type" value="Genomic_DNA"/>
</dbReference>
<comment type="subcellular location">
    <subcellularLocation>
        <location evidence="1">Endomembrane system</location>
        <topology evidence="1">Multi-pass membrane protein</topology>
    </subcellularLocation>
</comment>
<keyword evidence="4 7" id="KW-0812">Transmembrane</keyword>
<evidence type="ECO:0000256" key="4">
    <source>
        <dbReference type="ARBA" id="ARBA00022692"/>
    </source>
</evidence>
<evidence type="ECO:0000256" key="6">
    <source>
        <dbReference type="ARBA" id="ARBA00023136"/>
    </source>
</evidence>
<reference evidence="8 9" key="1">
    <citation type="submission" date="2016-10" db="EMBL/GenBank/DDBJ databases">
        <authorList>
            <person name="de Groot N.N."/>
        </authorList>
    </citation>
    <scope>NUCLEOTIDE SEQUENCE [LARGE SCALE GENOMIC DNA]</scope>
    <source>
        <strain evidence="8 9">DSM 22187</strain>
    </source>
</reference>
<dbReference type="Proteomes" id="UP000198888">
    <property type="component" value="Unassembled WGS sequence"/>
</dbReference>
<sequence length="468" mass="48784">MGLQSYFNLSEHGTDVETELVAGLTTFFAMAYIIVVNPAILSQAIQIEGYTDTEVFQMIAIVTIVTSAIAMVVMGLYANRPFGLAPGLGLNAYFTFTVVLGLGIPWETALAAVFVEGVIFIILTATGAREFIINIFPEPVKFAVGAGIGVFLLLIGLQELQVVVADEATLVTLGEIGSNPIALLGALGAALILILWARGTTGAILIGVLATAIAGYVLTLAGLVEPGVLVDRAVLTQVSEDGLVSMVTGIQYDITPLAGAFLDGFRTSDPVTFGLVVMTFFFVDFFDTAGALIGIGQYGDFLDEDGQLPEISKPLMADGIGTTIGAMLGTSTITTFIESSAGVEAGGKTGLTALTIAGLFVLMIPLVPLAAAIPTYASFSALVVVGIVMFKGVADIDWNDPSWSVPAALTVTVTPLTYSIANGIAVGIISYPVIKTMVDGHRTVTVGHWAMAATLTVYFYIQTSGLLL</sequence>
<evidence type="ECO:0000256" key="1">
    <source>
        <dbReference type="ARBA" id="ARBA00004127"/>
    </source>
</evidence>
<evidence type="ECO:0000313" key="9">
    <source>
        <dbReference type="Proteomes" id="UP000198888"/>
    </source>
</evidence>
<dbReference type="Pfam" id="PF00860">
    <property type="entry name" value="Xan_ur_permease"/>
    <property type="match status" value="1"/>
</dbReference>
<accession>A0A2H4PYC8</accession>
<feature type="transmembrane region" description="Helical" evidence="7">
    <location>
        <begin position="443"/>
        <end position="461"/>
    </location>
</feature>
<evidence type="ECO:0000256" key="5">
    <source>
        <dbReference type="ARBA" id="ARBA00022989"/>
    </source>
</evidence>
<evidence type="ECO:0000256" key="2">
    <source>
        <dbReference type="ARBA" id="ARBA00005697"/>
    </source>
</evidence>
<dbReference type="STRING" id="1073996.SAMN05444271_1545"/>
<feature type="transmembrane region" description="Helical" evidence="7">
    <location>
        <begin position="315"/>
        <end position="337"/>
    </location>
</feature>
<dbReference type="RefSeq" id="WP_089673905.1">
    <property type="nucleotide sequence ID" value="NZ_CP024845.1"/>
</dbReference>
<evidence type="ECO:0000256" key="3">
    <source>
        <dbReference type="ARBA" id="ARBA00022448"/>
    </source>
</evidence>
<dbReference type="PANTHER" id="PTHR43337">
    <property type="entry name" value="XANTHINE/URACIL PERMEASE C887.17-RELATED"/>
    <property type="match status" value="1"/>
</dbReference>
<evidence type="ECO:0000313" key="8">
    <source>
        <dbReference type="EMBL" id="SEJ35215.1"/>
    </source>
</evidence>
<accession>A0A1H6YEP6</accession>
<dbReference type="InterPro" id="IPR045018">
    <property type="entry name" value="Azg-like"/>
</dbReference>
<dbReference type="GO" id="GO:0005886">
    <property type="term" value="C:plasma membrane"/>
    <property type="evidence" value="ECO:0007669"/>
    <property type="project" value="TreeGrafter"/>
</dbReference>
<dbReference type="PANTHER" id="PTHR43337:SF1">
    <property type="entry name" value="XANTHINE_URACIL PERMEASE C887.17-RELATED"/>
    <property type="match status" value="1"/>
</dbReference>
<keyword evidence="6 7" id="KW-0472">Membrane</keyword>
<comment type="similarity">
    <text evidence="2">Belongs to the nucleobase:cation symporter-2 (NCS2) (TC 2.A.40) family. Azg-like subfamily.</text>
</comment>
<feature type="transmembrane region" description="Helical" evidence="7">
    <location>
        <begin position="406"/>
        <end position="431"/>
    </location>
</feature>
<feature type="transmembrane region" description="Helical" evidence="7">
    <location>
        <begin position="84"/>
        <end position="104"/>
    </location>
</feature>
<keyword evidence="9" id="KW-1185">Reference proteome</keyword>
<feature type="transmembrane region" description="Helical" evidence="7">
    <location>
        <begin position="55"/>
        <end position="77"/>
    </location>
</feature>
<dbReference type="OrthoDB" id="27788at2157"/>